<organism evidence="8 9">
    <name type="scientific">Caloramator proteoclasticus DSM 10124</name>
    <dbReference type="NCBI Taxonomy" id="1121262"/>
    <lineage>
        <taxon>Bacteria</taxon>
        <taxon>Bacillati</taxon>
        <taxon>Bacillota</taxon>
        <taxon>Clostridia</taxon>
        <taxon>Eubacteriales</taxon>
        <taxon>Clostridiaceae</taxon>
        <taxon>Caloramator</taxon>
    </lineage>
</organism>
<dbReference type="InterPro" id="IPR036542">
    <property type="entry name" value="PTS_IIA_lac/cel_sf"/>
</dbReference>
<dbReference type="Proteomes" id="UP000184423">
    <property type="component" value="Unassembled WGS sequence"/>
</dbReference>
<name>A0A1M5BK53_9CLOT</name>
<dbReference type="GO" id="GO:0016740">
    <property type="term" value="F:transferase activity"/>
    <property type="evidence" value="ECO:0007669"/>
    <property type="project" value="UniProtKB-KW"/>
</dbReference>
<comment type="cofactor">
    <cofactor evidence="6">
        <name>Mg(2+)</name>
        <dbReference type="ChEBI" id="CHEBI:18420"/>
    </cofactor>
    <text evidence="6">Binds 1 Mg(2+) ion per trimer.</text>
</comment>
<dbReference type="Gene3D" id="1.20.58.80">
    <property type="entry name" value="Phosphotransferase system, lactose/cellobiose-type IIA subunit"/>
    <property type="match status" value="1"/>
</dbReference>
<reference evidence="9" key="1">
    <citation type="submission" date="2016-11" db="EMBL/GenBank/DDBJ databases">
        <authorList>
            <person name="Varghese N."/>
            <person name="Submissions S."/>
        </authorList>
    </citation>
    <scope>NUCLEOTIDE SEQUENCE [LARGE SCALE GENOMIC DNA]</scope>
    <source>
        <strain evidence="9">DSM 10124</strain>
    </source>
</reference>
<dbReference type="Pfam" id="PF02255">
    <property type="entry name" value="PTS_IIA"/>
    <property type="match status" value="1"/>
</dbReference>
<evidence type="ECO:0000256" key="3">
    <source>
        <dbReference type="ARBA" id="ARBA00022679"/>
    </source>
</evidence>
<keyword evidence="1" id="KW-0813">Transport</keyword>
<evidence type="ECO:0000256" key="5">
    <source>
        <dbReference type="PIRSR" id="PIRSR000699-1"/>
    </source>
</evidence>
<dbReference type="AlphaFoldDB" id="A0A1M5BK53"/>
<evidence type="ECO:0000256" key="1">
    <source>
        <dbReference type="ARBA" id="ARBA00022448"/>
    </source>
</evidence>
<dbReference type="InterPro" id="IPR003188">
    <property type="entry name" value="PTS_IIA_lac/cel"/>
</dbReference>
<dbReference type="GO" id="GO:0046872">
    <property type="term" value="F:metal ion binding"/>
    <property type="evidence" value="ECO:0007669"/>
    <property type="project" value="UniProtKB-KW"/>
</dbReference>
<dbReference type="SUPFAM" id="SSF46973">
    <property type="entry name" value="Enzyme IIa from lactose specific PTS, IIa-lac"/>
    <property type="match status" value="1"/>
</dbReference>
<keyword evidence="4" id="KW-0598">Phosphotransferase system</keyword>
<evidence type="ECO:0000256" key="7">
    <source>
        <dbReference type="PROSITE-ProRule" id="PRU00418"/>
    </source>
</evidence>
<evidence type="ECO:0000256" key="2">
    <source>
        <dbReference type="ARBA" id="ARBA00022597"/>
    </source>
</evidence>
<gene>
    <name evidence="8" type="ORF">SAMN02746091_02501</name>
</gene>
<feature type="active site" description="Tele-phosphohistidine intermediate" evidence="5">
    <location>
        <position position="75"/>
    </location>
</feature>
<feature type="modified residue" description="Phosphohistidine; by HPr" evidence="7">
    <location>
        <position position="75"/>
    </location>
</feature>
<keyword evidence="2" id="KW-0762">Sugar transport</keyword>
<keyword evidence="6" id="KW-0479">Metal-binding</keyword>
<dbReference type="PANTHER" id="PTHR34382:SF7">
    <property type="entry name" value="PTS SYSTEM N,N'-DIACETYLCHITOBIOSE-SPECIFIC EIIA COMPONENT"/>
    <property type="match status" value="1"/>
</dbReference>
<evidence type="ECO:0000256" key="4">
    <source>
        <dbReference type="ARBA" id="ARBA00022683"/>
    </source>
</evidence>
<keyword evidence="9" id="KW-1185">Reference proteome</keyword>
<evidence type="ECO:0000256" key="6">
    <source>
        <dbReference type="PIRSR" id="PIRSR000699-2"/>
    </source>
</evidence>
<sequence length="105" mass="11803">MEMEQIVMQIIIHAGDAKTYAYEALNKASVADYELADSLIEKANEAISKAHAVQTQLLQKEAEGENIKISLLFIHAQDHLMTAISEKNLIVEIIKLRKELKSIIK</sequence>
<keyword evidence="6" id="KW-0460">Magnesium</keyword>
<dbReference type="PROSITE" id="PS51095">
    <property type="entry name" value="PTS_EIIA_TYPE_3"/>
    <property type="match status" value="1"/>
</dbReference>
<feature type="binding site" evidence="6">
    <location>
        <position position="78"/>
    </location>
    <ligand>
        <name>Mg(2+)</name>
        <dbReference type="ChEBI" id="CHEBI:18420"/>
        <note>ligand shared between all trimeric partners</note>
    </ligand>
</feature>
<dbReference type="EMBL" id="FQVG01000075">
    <property type="protein sequence ID" value="SHF42838.1"/>
    <property type="molecule type" value="Genomic_DNA"/>
</dbReference>
<dbReference type="PIRSF" id="PIRSF000699">
    <property type="entry name" value="PTS_IILac_III"/>
    <property type="match status" value="1"/>
</dbReference>
<dbReference type="PANTHER" id="PTHR34382">
    <property type="entry name" value="PTS SYSTEM N,N'-DIACETYLCHITOBIOSE-SPECIFIC EIIA COMPONENT"/>
    <property type="match status" value="1"/>
</dbReference>
<proteinExistence type="predicted"/>
<accession>A0A1M5BK53</accession>
<dbReference type="CDD" id="cd00215">
    <property type="entry name" value="PTS_IIA_lac"/>
    <property type="match status" value="1"/>
</dbReference>
<keyword evidence="3" id="KW-0808">Transferase</keyword>
<evidence type="ECO:0000313" key="8">
    <source>
        <dbReference type="EMBL" id="SHF42838.1"/>
    </source>
</evidence>
<dbReference type="GO" id="GO:0009401">
    <property type="term" value="P:phosphoenolpyruvate-dependent sugar phosphotransferase system"/>
    <property type="evidence" value="ECO:0007669"/>
    <property type="project" value="UniProtKB-KW"/>
</dbReference>
<evidence type="ECO:0000313" key="9">
    <source>
        <dbReference type="Proteomes" id="UP000184423"/>
    </source>
</evidence>
<protein>
    <submittedName>
        <fullName evidence="8">PTS system, cellobiose-specific IIA component</fullName>
    </submittedName>
</protein>